<protein>
    <submittedName>
        <fullName evidence="1">Uncharacterized protein</fullName>
    </submittedName>
</protein>
<dbReference type="EMBL" id="BMHP01000001">
    <property type="protein sequence ID" value="GGD52025.1"/>
    <property type="molecule type" value="Genomic_DNA"/>
</dbReference>
<name>A0A916YM16_9BACL</name>
<accession>A0A916YM16</accession>
<comment type="caution">
    <text evidence="1">The sequence shown here is derived from an EMBL/GenBank/DDBJ whole genome shotgun (WGS) entry which is preliminary data.</text>
</comment>
<keyword evidence="2" id="KW-1185">Reference proteome</keyword>
<sequence length="105" mass="12333">MIRKLNYTKPVITDLHYDKPEWITNEVIRKEFICLSFETDTQEVELFLIHLFGFNQINVDQSIQLSFDELFKQDEVALSGGIAFFEDEKKYVLPSCCCGLEDFLK</sequence>
<gene>
    <name evidence="1" type="ORF">GCM10010911_06930</name>
</gene>
<reference evidence="1" key="1">
    <citation type="journal article" date="2014" name="Int. J. Syst. Evol. Microbiol.">
        <title>Complete genome sequence of Corynebacterium casei LMG S-19264T (=DSM 44701T), isolated from a smear-ripened cheese.</title>
        <authorList>
            <consortium name="US DOE Joint Genome Institute (JGI-PGF)"/>
            <person name="Walter F."/>
            <person name="Albersmeier A."/>
            <person name="Kalinowski J."/>
            <person name="Ruckert C."/>
        </authorList>
    </citation>
    <scope>NUCLEOTIDE SEQUENCE</scope>
    <source>
        <strain evidence="1">CGMCC 1.15178</strain>
    </source>
</reference>
<reference evidence="1" key="2">
    <citation type="submission" date="2020-09" db="EMBL/GenBank/DDBJ databases">
        <authorList>
            <person name="Sun Q."/>
            <person name="Zhou Y."/>
        </authorList>
    </citation>
    <scope>NUCLEOTIDE SEQUENCE</scope>
    <source>
        <strain evidence="1">CGMCC 1.15178</strain>
    </source>
</reference>
<dbReference type="AlphaFoldDB" id="A0A916YM16"/>
<dbReference type="Proteomes" id="UP000612456">
    <property type="component" value="Unassembled WGS sequence"/>
</dbReference>
<proteinExistence type="predicted"/>
<evidence type="ECO:0000313" key="2">
    <source>
        <dbReference type="Proteomes" id="UP000612456"/>
    </source>
</evidence>
<evidence type="ECO:0000313" key="1">
    <source>
        <dbReference type="EMBL" id="GGD52025.1"/>
    </source>
</evidence>
<organism evidence="1 2">
    <name type="scientific">Paenibacillus nasutitermitis</name>
    <dbReference type="NCBI Taxonomy" id="1652958"/>
    <lineage>
        <taxon>Bacteria</taxon>
        <taxon>Bacillati</taxon>
        <taxon>Bacillota</taxon>
        <taxon>Bacilli</taxon>
        <taxon>Bacillales</taxon>
        <taxon>Paenibacillaceae</taxon>
        <taxon>Paenibacillus</taxon>
    </lineage>
</organism>